<protein>
    <recommendedName>
        <fullName evidence="9">Inner centromere protein ARK-binding domain-containing protein</fullName>
    </recommendedName>
</protein>
<evidence type="ECO:0000313" key="11">
    <source>
        <dbReference type="Proteomes" id="UP000298327"/>
    </source>
</evidence>
<keyword evidence="5" id="KW-0159">Chromosome partition</keyword>
<feature type="compositionally biased region" description="Polar residues" evidence="8">
    <location>
        <begin position="641"/>
        <end position="652"/>
    </location>
</feature>
<gene>
    <name evidence="10" type="ORF">EVG20_g3942</name>
</gene>
<feature type="region of interest" description="Disordered" evidence="8">
    <location>
        <begin position="818"/>
        <end position="857"/>
    </location>
</feature>
<organism evidence="10 11">
    <name type="scientific">Dentipellis fragilis</name>
    <dbReference type="NCBI Taxonomy" id="205917"/>
    <lineage>
        <taxon>Eukaryota</taxon>
        <taxon>Fungi</taxon>
        <taxon>Dikarya</taxon>
        <taxon>Basidiomycota</taxon>
        <taxon>Agaricomycotina</taxon>
        <taxon>Agaricomycetes</taxon>
        <taxon>Russulales</taxon>
        <taxon>Hericiaceae</taxon>
        <taxon>Dentipellis</taxon>
    </lineage>
</organism>
<feature type="compositionally biased region" description="Polar residues" evidence="8">
    <location>
        <begin position="818"/>
        <end position="841"/>
    </location>
</feature>
<evidence type="ECO:0000256" key="5">
    <source>
        <dbReference type="ARBA" id="ARBA00022829"/>
    </source>
</evidence>
<keyword evidence="11" id="KW-1185">Reference proteome</keyword>
<comment type="similarity">
    <text evidence="3">Belongs to the INCENP family.</text>
</comment>
<feature type="region of interest" description="Disordered" evidence="8">
    <location>
        <begin position="518"/>
        <end position="555"/>
    </location>
</feature>
<evidence type="ECO:0000259" key="9">
    <source>
        <dbReference type="Pfam" id="PF03941"/>
    </source>
</evidence>
<feature type="compositionally biased region" description="Polar residues" evidence="8">
    <location>
        <begin position="886"/>
        <end position="895"/>
    </location>
</feature>
<feature type="region of interest" description="Disordered" evidence="8">
    <location>
        <begin position="968"/>
        <end position="1255"/>
    </location>
</feature>
<dbReference type="OrthoDB" id="6123at2759"/>
<keyword evidence="4" id="KW-0963">Cytoplasm</keyword>
<feature type="compositionally biased region" description="Basic and acidic residues" evidence="8">
    <location>
        <begin position="7"/>
        <end position="23"/>
    </location>
</feature>
<keyword evidence="6" id="KW-0206">Cytoskeleton</keyword>
<comment type="caution">
    <text evidence="10">The sequence shown here is derived from an EMBL/GenBank/DDBJ whole genome shotgun (WGS) entry which is preliminary data.</text>
</comment>
<dbReference type="Proteomes" id="UP000298327">
    <property type="component" value="Unassembled WGS sequence"/>
</dbReference>
<feature type="region of interest" description="Disordered" evidence="8">
    <location>
        <begin position="1290"/>
        <end position="1322"/>
    </location>
</feature>
<feature type="compositionally biased region" description="Basic and acidic residues" evidence="8">
    <location>
        <begin position="1034"/>
        <end position="1091"/>
    </location>
</feature>
<dbReference type="Pfam" id="PF03941">
    <property type="entry name" value="INCENP_ARK-bind"/>
    <property type="match status" value="1"/>
</dbReference>
<feature type="compositionally biased region" description="Low complexity" evidence="8">
    <location>
        <begin position="979"/>
        <end position="996"/>
    </location>
</feature>
<evidence type="ECO:0000256" key="7">
    <source>
        <dbReference type="ARBA" id="ARBA00023242"/>
    </source>
</evidence>
<sequence>MLATHNTQDREEHERKKEEGMVERRAKRGVECIRSHDPTRPVDLRVAAAPAFGRQQNLHLRSAKMSEDGAGIIAWATTIRKTMTNDPGRQMLDDKIQSRGFLFLDDYLDNILSGGRQEAIVDLVKTPGRKKDMPKRTRAATAASARSQATIALTFDLEDSSKENVAPMNKFHESLLQAKSSHADASRALSPQRQQSAKPLEEPTYKPASKQKSVKIAPESESEPDLPTRHEPEEPEEREEQDDHFIEVMSSSPQPQAASLPDIIEEDADVRHGPSLYDATTPARTKTDNELSIIAEDEEEPTERSRTQADRTPSVQPPEPERQPSPLLAPVEDYMSEGEDAAAATEDVPMDQDFTQTSAPTMFPSPVDFTVPLRDLEDVDSALKRKPSLSQFHSLPAPSPLRKSMRIAREPSVGPTPGGPASKRSSWLTKAREAANTKRTSTIAVAAPSFPTAGPSSGSKRKSGDMLAGLMPSSSATSIGDEGERRTKLAKTSGESLDGLLALPRAASHLSPVVVTESIPHAPSAPNPIVQLATPPVPLQSKSADDIRDAQDESESDRVLYRLKKTLENKNAGALLGTVAATELAEAKAAALARIAERNKAGAEAEAKELSVVRESMSAPTLFGTGLPLDKPRSSQERKPSMSNHADSSRASGESDRRLSLSDLVPKSGEPNSKAKGSEVASQSSNFGHGKNKEEHVGDLSTSTTPPNSPPAAVVPQPAPPAEPVFKKPSRVFTAPIPASHVEPTPAPTSNAGQDRASDFSFKLPPSTTFPPRNPFTVGLQPQMPSTSRLSPPRGAALTAHSTQASMFSDAVFDSQNDVPAWMPTTQDTTVEASPFGSKSKQTSRDSDLDDDDDSWRLEDKFGATNQMWTPFALAGAGAGSKDDSMTWSTLPTESQRADSGPLFTETQTSDRQENNSSSRPKAVPSTFDMEVDELGDQGMLEIDLGQADMQDFEDEIDSVAEAGKSTVSLVSSKADTKSAASQSQASVASSSQSSQMGFFGKATNMVSNMLGGSKKGKPEPPKSIHLAAVAAKKHQEEQDRKAQRLKEMEARRQAALQRKADEEKVKVEEEQRKAKEESERRKKEREEHTGKRPLTKASEKKSSDDDTKKRKVVVEIEKKPDVSSKKPPSKEKKDPAPSRLAKPTPNSKPSSKALSKQPSSSTLQAGSSKATSSTAKGKAANKDGYESDVQPSKQIKADMAARMKAQVQAGKHPESQPIPSEMIELPEPNSEYSDSDDESRPSKFDAPEWAQSPELRAALESQATVNPDEIFGAIRPLRMEDMFRTRHSRFRARTSSANWSGPDGLTGEEEREYARRMGFRS</sequence>
<dbReference type="PANTHER" id="PTHR13142">
    <property type="entry name" value="INNER CENTROMERE PROTEIN"/>
    <property type="match status" value="1"/>
</dbReference>
<feature type="compositionally biased region" description="Low complexity" evidence="8">
    <location>
        <begin position="250"/>
        <end position="259"/>
    </location>
</feature>
<feature type="region of interest" description="Disordered" evidence="8">
    <location>
        <begin position="621"/>
        <end position="801"/>
    </location>
</feature>
<reference evidence="10 11" key="1">
    <citation type="submission" date="2019-02" db="EMBL/GenBank/DDBJ databases">
        <title>Genome sequencing of the rare red list fungi Dentipellis fragilis.</title>
        <authorList>
            <person name="Buettner E."/>
            <person name="Kellner H."/>
        </authorList>
    </citation>
    <scope>NUCLEOTIDE SEQUENCE [LARGE SCALE GENOMIC DNA]</scope>
    <source>
        <strain evidence="10 11">DSM 105465</strain>
    </source>
</reference>
<dbReference type="GO" id="GO:0005819">
    <property type="term" value="C:spindle"/>
    <property type="evidence" value="ECO:0007669"/>
    <property type="project" value="UniProtKB-SubCell"/>
</dbReference>
<evidence type="ECO:0000256" key="1">
    <source>
        <dbReference type="ARBA" id="ARBA00004123"/>
    </source>
</evidence>
<evidence type="ECO:0000256" key="3">
    <source>
        <dbReference type="ARBA" id="ARBA00010042"/>
    </source>
</evidence>
<feature type="compositionally biased region" description="Low complexity" evidence="8">
    <location>
        <begin position="1148"/>
        <end position="1179"/>
    </location>
</feature>
<dbReference type="EMBL" id="SEOQ01000190">
    <property type="protein sequence ID" value="TFY67437.1"/>
    <property type="molecule type" value="Genomic_DNA"/>
</dbReference>
<keyword evidence="7" id="KW-0539">Nucleus</keyword>
<feature type="compositionally biased region" description="Basic and acidic residues" evidence="8">
    <location>
        <begin position="543"/>
        <end position="555"/>
    </location>
</feature>
<feature type="compositionally biased region" description="Basic and acidic residues" evidence="8">
    <location>
        <begin position="1098"/>
        <end position="1137"/>
    </location>
</feature>
<dbReference type="PANTHER" id="PTHR13142:SF1">
    <property type="entry name" value="INNER CENTROMERE PROTEIN"/>
    <property type="match status" value="1"/>
</dbReference>
<comment type="subcellular location">
    <subcellularLocation>
        <location evidence="2">Cytoplasm</location>
        <location evidence="2">Cytoskeleton</location>
        <location evidence="2">Spindle</location>
    </subcellularLocation>
    <subcellularLocation>
        <location evidence="1">Nucleus</location>
    </subcellularLocation>
</comment>
<feature type="compositionally biased region" description="Low complexity" evidence="8">
    <location>
        <begin position="701"/>
        <end position="716"/>
    </location>
</feature>
<feature type="compositionally biased region" description="Basic and acidic residues" evidence="8">
    <location>
        <begin position="630"/>
        <end position="640"/>
    </location>
</feature>
<evidence type="ECO:0000256" key="6">
    <source>
        <dbReference type="ARBA" id="ARBA00023212"/>
    </source>
</evidence>
<dbReference type="STRING" id="205917.A0A4Y9Z0A1"/>
<evidence type="ECO:0000313" key="10">
    <source>
        <dbReference type="EMBL" id="TFY67437.1"/>
    </source>
</evidence>
<evidence type="ECO:0000256" key="2">
    <source>
        <dbReference type="ARBA" id="ARBA00004186"/>
    </source>
</evidence>
<evidence type="ECO:0000256" key="8">
    <source>
        <dbReference type="SAM" id="MobiDB-lite"/>
    </source>
</evidence>
<evidence type="ECO:0000256" key="4">
    <source>
        <dbReference type="ARBA" id="ARBA00022490"/>
    </source>
</evidence>
<feature type="domain" description="Inner centromere protein ARK-binding" evidence="9">
    <location>
        <begin position="1229"/>
        <end position="1284"/>
    </location>
</feature>
<dbReference type="InterPro" id="IPR005635">
    <property type="entry name" value="Inner_centromere_prot_ARK-bd"/>
</dbReference>
<dbReference type="GO" id="GO:0007059">
    <property type="term" value="P:chromosome segregation"/>
    <property type="evidence" value="ECO:0007669"/>
    <property type="project" value="UniProtKB-KW"/>
</dbReference>
<feature type="region of interest" description="Disordered" evidence="8">
    <location>
        <begin position="178"/>
        <end position="346"/>
    </location>
</feature>
<feature type="region of interest" description="Disordered" evidence="8">
    <location>
        <begin position="1"/>
        <end position="23"/>
    </location>
</feature>
<dbReference type="GO" id="GO:0005634">
    <property type="term" value="C:nucleus"/>
    <property type="evidence" value="ECO:0007669"/>
    <property type="project" value="UniProtKB-SubCell"/>
</dbReference>
<feature type="region of interest" description="Disordered" evidence="8">
    <location>
        <begin position="875"/>
        <end position="927"/>
    </location>
</feature>
<feature type="region of interest" description="Disordered" evidence="8">
    <location>
        <begin position="390"/>
        <end position="492"/>
    </location>
</feature>
<name>A0A4Y9Z0A1_9AGAM</name>
<dbReference type="Gene3D" id="6.10.250.2990">
    <property type="match status" value="1"/>
</dbReference>
<proteinExistence type="inferred from homology"/>
<accession>A0A4Y9Z0A1</accession>